<dbReference type="Pfam" id="PF08352">
    <property type="entry name" value="oligo_HPY"/>
    <property type="match status" value="1"/>
</dbReference>
<dbReference type="PANTHER" id="PTHR43776:SF8">
    <property type="entry name" value="ABC TRANSPORTER, ATP-BINDING PROTEIN"/>
    <property type="match status" value="1"/>
</dbReference>
<dbReference type="CDD" id="cd03257">
    <property type="entry name" value="ABC_NikE_OppD_transporters"/>
    <property type="match status" value="1"/>
</dbReference>
<dbReference type="InterPro" id="IPR013563">
    <property type="entry name" value="Oligopep_ABC_C"/>
</dbReference>
<dbReference type="PROSITE" id="PS50893">
    <property type="entry name" value="ABC_TRANSPORTER_2"/>
    <property type="match status" value="1"/>
</dbReference>
<keyword evidence="6" id="KW-1185">Reference proteome</keyword>
<dbReference type="GO" id="GO:0015833">
    <property type="term" value="P:peptide transport"/>
    <property type="evidence" value="ECO:0007669"/>
    <property type="project" value="InterPro"/>
</dbReference>
<dbReference type="InterPro" id="IPR027417">
    <property type="entry name" value="P-loop_NTPase"/>
</dbReference>
<dbReference type="SMART" id="SM00382">
    <property type="entry name" value="AAA"/>
    <property type="match status" value="1"/>
</dbReference>
<feature type="domain" description="ABC transporter" evidence="4">
    <location>
        <begin position="9"/>
        <end position="265"/>
    </location>
</feature>
<organism evidence="5 6">
    <name type="scientific">Thermotoga neapolitana (strain ATCC 49049 / DSM 4359 / NBRC 107923 / NS-E)</name>
    <dbReference type="NCBI Taxonomy" id="309803"/>
    <lineage>
        <taxon>Bacteria</taxon>
        <taxon>Thermotogati</taxon>
        <taxon>Thermotogota</taxon>
        <taxon>Thermotogae</taxon>
        <taxon>Thermotogales</taxon>
        <taxon>Thermotogaceae</taxon>
        <taxon>Thermotoga</taxon>
    </lineage>
</organism>
<evidence type="ECO:0000256" key="3">
    <source>
        <dbReference type="ARBA" id="ARBA00022840"/>
    </source>
</evidence>
<dbReference type="EMBL" id="CP000916">
    <property type="protein sequence ID" value="ACM23600.1"/>
    <property type="molecule type" value="Genomic_DNA"/>
</dbReference>
<dbReference type="KEGG" id="tna:CTN_1424"/>
<evidence type="ECO:0000313" key="5">
    <source>
        <dbReference type="EMBL" id="ACM23600.1"/>
    </source>
</evidence>
<dbReference type="HOGENOM" id="CLU_000604_1_23_0"/>
<dbReference type="InterPro" id="IPR017871">
    <property type="entry name" value="ABC_transporter-like_CS"/>
</dbReference>
<dbReference type="PANTHER" id="PTHR43776">
    <property type="entry name" value="TRANSPORT ATP-BINDING PROTEIN"/>
    <property type="match status" value="1"/>
</dbReference>
<dbReference type="NCBIfam" id="TIGR01727">
    <property type="entry name" value="oligo_HPY"/>
    <property type="match status" value="1"/>
</dbReference>
<evidence type="ECO:0000256" key="2">
    <source>
        <dbReference type="ARBA" id="ARBA00022741"/>
    </source>
</evidence>
<dbReference type="InterPro" id="IPR003439">
    <property type="entry name" value="ABC_transporter-like_ATP-bd"/>
</dbReference>
<protein>
    <submittedName>
        <fullName evidence="5">Oligopeptide ABC transporter, ATP-binding protein</fullName>
    </submittedName>
</protein>
<reference evidence="5 6" key="1">
    <citation type="journal article" date="2009" name="Biosci. Biotechnol. Biochem.">
        <title>WeGAS: a web-based microbial genome annotation system.</title>
        <authorList>
            <person name="Lee D."/>
            <person name="Seo H."/>
            <person name="Park C."/>
            <person name="Park K."/>
        </authorList>
    </citation>
    <scope>NUCLEOTIDE SEQUENCE [LARGE SCALE GENOMIC DNA]</scope>
    <source>
        <strain evidence="6">ATCC 49049 / DSM 4359 / NBRC 107923 / NS-E</strain>
    </source>
</reference>
<dbReference type="Gene3D" id="3.40.50.300">
    <property type="entry name" value="P-loop containing nucleotide triphosphate hydrolases"/>
    <property type="match status" value="1"/>
</dbReference>
<dbReference type="GO" id="GO:0016887">
    <property type="term" value="F:ATP hydrolysis activity"/>
    <property type="evidence" value="ECO:0007669"/>
    <property type="project" value="InterPro"/>
</dbReference>
<evidence type="ECO:0000256" key="1">
    <source>
        <dbReference type="ARBA" id="ARBA00022448"/>
    </source>
</evidence>
<accession>B9K9G7</accession>
<proteinExistence type="predicted"/>
<dbReference type="InterPro" id="IPR050319">
    <property type="entry name" value="ABC_transp_ATP-bind"/>
</dbReference>
<dbReference type="SUPFAM" id="SSF52540">
    <property type="entry name" value="P-loop containing nucleoside triphosphate hydrolases"/>
    <property type="match status" value="1"/>
</dbReference>
<dbReference type="Proteomes" id="UP000000445">
    <property type="component" value="Chromosome"/>
</dbReference>
<sequence length="330" mass="37544">MEEIGMALIEVKDLKKHFPVRRGPIDAILRKPKKYVKAVDGVSFRIEEGKSLGLVGESGSGKTTTGRVILRLEEPTAGTILFDGKDITKLSKEEMRKLRKEMQIIFQDPMASLNPYMRVGKAIEHALEIHGIGDRSSRKEMVLEMLKKVNLEPAEEFYRRYPRELSGGQRQRVVIARALILKPRFVVADEAVAMLDVSVRSQLLKLLQDLRKEFNLTMLFITHDLATTKYVCDEIAVMYLGKIVEIGSFEDIYVNPKHPYTQALISAVPEPTLKKKKKFIPEGETPNPIDVPSGCRFHPRCPYRMDVCTEEEPQLKVVEGNHRVACHLYT</sequence>
<keyword evidence="3 5" id="KW-0067">ATP-binding</keyword>
<keyword evidence="2" id="KW-0547">Nucleotide-binding</keyword>
<evidence type="ECO:0000259" key="4">
    <source>
        <dbReference type="PROSITE" id="PS50893"/>
    </source>
</evidence>
<dbReference type="eggNOG" id="COG4608">
    <property type="taxonomic scope" value="Bacteria"/>
</dbReference>
<evidence type="ECO:0000313" key="6">
    <source>
        <dbReference type="Proteomes" id="UP000000445"/>
    </source>
</evidence>
<gene>
    <name evidence="5" type="ordered locus">CTN_1424</name>
</gene>
<name>B9K9G7_THENN</name>
<keyword evidence="1" id="KW-0813">Transport</keyword>
<dbReference type="GO" id="GO:0055085">
    <property type="term" value="P:transmembrane transport"/>
    <property type="evidence" value="ECO:0007669"/>
    <property type="project" value="UniProtKB-ARBA"/>
</dbReference>
<dbReference type="PROSITE" id="PS00211">
    <property type="entry name" value="ABC_TRANSPORTER_1"/>
    <property type="match status" value="1"/>
</dbReference>
<dbReference type="GO" id="GO:0005524">
    <property type="term" value="F:ATP binding"/>
    <property type="evidence" value="ECO:0007669"/>
    <property type="project" value="UniProtKB-KW"/>
</dbReference>
<dbReference type="InterPro" id="IPR003593">
    <property type="entry name" value="AAA+_ATPase"/>
</dbReference>
<dbReference type="STRING" id="309803.CTN_1424"/>
<dbReference type="Pfam" id="PF00005">
    <property type="entry name" value="ABC_tran"/>
    <property type="match status" value="1"/>
</dbReference>
<dbReference type="AlphaFoldDB" id="B9K9G7"/>
<dbReference type="FunFam" id="3.40.50.300:FF:000016">
    <property type="entry name" value="Oligopeptide ABC transporter ATP-binding component"/>
    <property type="match status" value="1"/>
</dbReference>